<dbReference type="InterPro" id="IPR002110">
    <property type="entry name" value="Ankyrin_rpt"/>
</dbReference>
<dbReference type="EMBL" id="CAXAMN010014714">
    <property type="protein sequence ID" value="CAK9044093.1"/>
    <property type="molecule type" value="Genomic_DNA"/>
</dbReference>
<dbReference type="PROSITE" id="PS50297">
    <property type="entry name" value="ANK_REP_REGION"/>
    <property type="match status" value="1"/>
</dbReference>
<evidence type="ECO:0000256" key="2">
    <source>
        <dbReference type="ARBA" id="ARBA00023043"/>
    </source>
</evidence>
<proteinExistence type="predicted"/>
<feature type="coiled-coil region" evidence="4">
    <location>
        <begin position="207"/>
        <end position="241"/>
    </location>
</feature>
<gene>
    <name evidence="6" type="ORF">CCMP2556_LOCUS23257</name>
</gene>
<evidence type="ECO:0000256" key="3">
    <source>
        <dbReference type="PROSITE-ProRule" id="PRU00023"/>
    </source>
</evidence>
<evidence type="ECO:0000313" key="6">
    <source>
        <dbReference type="EMBL" id="CAK9044093.1"/>
    </source>
</evidence>
<keyword evidence="4" id="KW-0175">Coiled coil</keyword>
<evidence type="ECO:0000313" key="7">
    <source>
        <dbReference type="Proteomes" id="UP001642484"/>
    </source>
</evidence>
<dbReference type="Gene3D" id="1.25.40.20">
    <property type="entry name" value="Ankyrin repeat-containing domain"/>
    <property type="match status" value="1"/>
</dbReference>
<dbReference type="Proteomes" id="UP001642484">
    <property type="component" value="Unassembled WGS sequence"/>
</dbReference>
<reference evidence="6 7" key="1">
    <citation type="submission" date="2024-02" db="EMBL/GenBank/DDBJ databases">
        <authorList>
            <person name="Chen Y."/>
            <person name="Shah S."/>
            <person name="Dougan E. K."/>
            <person name="Thang M."/>
            <person name="Chan C."/>
        </authorList>
    </citation>
    <scope>NUCLEOTIDE SEQUENCE [LARGE SCALE GENOMIC DNA]</scope>
</reference>
<evidence type="ECO:0000256" key="4">
    <source>
        <dbReference type="SAM" id="Coils"/>
    </source>
</evidence>
<dbReference type="PANTHER" id="PTHR24201">
    <property type="entry name" value="ANK_REP_REGION DOMAIN-CONTAINING PROTEIN"/>
    <property type="match status" value="1"/>
</dbReference>
<organism evidence="6 7">
    <name type="scientific">Durusdinium trenchii</name>
    <dbReference type="NCBI Taxonomy" id="1381693"/>
    <lineage>
        <taxon>Eukaryota</taxon>
        <taxon>Sar</taxon>
        <taxon>Alveolata</taxon>
        <taxon>Dinophyceae</taxon>
        <taxon>Suessiales</taxon>
        <taxon>Symbiodiniaceae</taxon>
        <taxon>Durusdinium</taxon>
    </lineage>
</organism>
<evidence type="ECO:0008006" key="8">
    <source>
        <dbReference type="Google" id="ProtNLM"/>
    </source>
</evidence>
<dbReference type="PROSITE" id="PS50088">
    <property type="entry name" value="ANK_REPEAT"/>
    <property type="match status" value="1"/>
</dbReference>
<sequence>MMWPSTAVGQGLENVGALQPHVQLHVEEEPLFTDVPTCWILREELDDDPIPTRGASKRLERKLAEQVELQRFLSDHRFEGVNSPQGPPWFDVLALCAEREEVYPIHVAASLGNAQVVKLLLRQGADKEKDTSKGRTPLEAAQQAKDPRSRTAVIHLLQGTSPSATSPSALMQKWSAKDLLVEDEDLPDFGRSIMAACNDPQFHQKKEKKILAEMEELKNQLLKAQEALSAAVKEKETAEKIMEKHFLRITKKTQTAEAPTGA</sequence>
<dbReference type="InterPro" id="IPR050776">
    <property type="entry name" value="Ank_Repeat/CDKN_Inhibitor"/>
</dbReference>
<keyword evidence="2 3" id="KW-0040">ANK repeat</keyword>
<evidence type="ECO:0000256" key="5">
    <source>
        <dbReference type="SAM" id="MobiDB-lite"/>
    </source>
</evidence>
<keyword evidence="7" id="KW-1185">Reference proteome</keyword>
<comment type="caution">
    <text evidence="6">The sequence shown here is derived from an EMBL/GenBank/DDBJ whole genome shotgun (WGS) entry which is preliminary data.</text>
</comment>
<dbReference type="Pfam" id="PF12796">
    <property type="entry name" value="Ank_2"/>
    <property type="match status" value="1"/>
</dbReference>
<feature type="region of interest" description="Disordered" evidence="5">
    <location>
        <begin position="126"/>
        <end position="149"/>
    </location>
</feature>
<name>A0ABP0LYV1_9DINO</name>
<protein>
    <recommendedName>
        <fullName evidence="8">Ankyrin repeat domain-containing protein 45</fullName>
    </recommendedName>
</protein>
<evidence type="ECO:0000256" key="1">
    <source>
        <dbReference type="ARBA" id="ARBA00022737"/>
    </source>
</evidence>
<dbReference type="SUPFAM" id="SSF48403">
    <property type="entry name" value="Ankyrin repeat"/>
    <property type="match status" value="1"/>
</dbReference>
<accession>A0ABP0LYV1</accession>
<keyword evidence="1" id="KW-0677">Repeat</keyword>
<dbReference type="InterPro" id="IPR036770">
    <property type="entry name" value="Ankyrin_rpt-contain_sf"/>
</dbReference>
<feature type="repeat" description="ANK" evidence="3">
    <location>
        <begin position="100"/>
        <end position="132"/>
    </location>
</feature>